<comment type="function">
    <text evidence="9">Synthesizes selenophosphate from selenide and ATP.</text>
</comment>
<dbReference type="Pfam" id="PF02769">
    <property type="entry name" value="AIRS_C"/>
    <property type="match status" value="1"/>
</dbReference>
<comment type="cofactor">
    <cofactor evidence="9">
        <name>Mg(2+)</name>
        <dbReference type="ChEBI" id="CHEBI:18420"/>
    </cofactor>
    <text evidence="9">Binds 1 Mg(2+) ion per monomer.</text>
</comment>
<feature type="binding site" description="in other chain" evidence="9">
    <location>
        <position position="66"/>
    </location>
    <ligand>
        <name>ATP</name>
        <dbReference type="ChEBI" id="CHEBI:30616"/>
        <note>ligand shared between dimeric partners</note>
    </ligand>
</feature>
<comment type="caution">
    <text evidence="12">The sequence shown here is derived from an EMBL/GenBank/DDBJ whole genome shotgun (WGS) entry which is preliminary data.</text>
</comment>
<evidence type="ECO:0000256" key="9">
    <source>
        <dbReference type="HAMAP-Rule" id="MF_00625"/>
    </source>
</evidence>
<dbReference type="PANTHER" id="PTHR10256:SF0">
    <property type="entry name" value="INACTIVE SELENIDE, WATER DIKINASE-LIKE PROTEIN-RELATED"/>
    <property type="match status" value="1"/>
</dbReference>
<dbReference type="EMBL" id="VOLT01000007">
    <property type="protein sequence ID" value="TWX66678.1"/>
    <property type="molecule type" value="Genomic_DNA"/>
</dbReference>
<dbReference type="Gene3D" id="3.90.650.10">
    <property type="entry name" value="PurM-like C-terminal domain"/>
    <property type="match status" value="1"/>
</dbReference>
<dbReference type="AlphaFoldDB" id="A0A5C6QD76"/>
<dbReference type="Pfam" id="PF00586">
    <property type="entry name" value="AIRS"/>
    <property type="match status" value="1"/>
</dbReference>
<keyword evidence="4 9" id="KW-0547">Nucleotide-binding</keyword>
<dbReference type="InterPro" id="IPR016188">
    <property type="entry name" value="PurM-like_N"/>
</dbReference>
<keyword evidence="8 9" id="KW-0711">Selenium</keyword>
<feature type="active site" evidence="9">
    <location>
        <position position="15"/>
    </location>
</feature>
<dbReference type="GO" id="GO:0004756">
    <property type="term" value="F:selenide, water dikinase activity"/>
    <property type="evidence" value="ECO:0007669"/>
    <property type="project" value="UniProtKB-UniRule"/>
</dbReference>
<dbReference type="CDD" id="cd02195">
    <property type="entry name" value="SelD"/>
    <property type="match status" value="1"/>
</dbReference>
<feature type="binding site" description="in other chain" evidence="9">
    <location>
        <begin position="46"/>
        <end position="48"/>
    </location>
    <ligand>
        <name>ATP</name>
        <dbReference type="ChEBI" id="CHEBI:30616"/>
        <note>ligand shared between dimeric partners</note>
    </ligand>
</feature>
<keyword evidence="13" id="KW-1185">Reference proteome</keyword>
<feature type="domain" description="PurM-like N-terminal" evidence="10">
    <location>
        <begin position="48"/>
        <end position="155"/>
    </location>
</feature>
<evidence type="ECO:0000313" key="12">
    <source>
        <dbReference type="EMBL" id="TWX66678.1"/>
    </source>
</evidence>
<dbReference type="EC" id="2.7.9.3" evidence="9"/>
<dbReference type="PIRSF" id="PIRSF036407">
    <property type="entry name" value="Selenphspht_syn"/>
    <property type="match status" value="1"/>
</dbReference>
<evidence type="ECO:0000256" key="5">
    <source>
        <dbReference type="ARBA" id="ARBA00022777"/>
    </source>
</evidence>
<dbReference type="InterPro" id="IPR036676">
    <property type="entry name" value="PurM-like_C_sf"/>
</dbReference>
<keyword evidence="3 9" id="KW-0479">Metal-binding</keyword>
<dbReference type="GO" id="GO:0000287">
    <property type="term" value="F:magnesium ion binding"/>
    <property type="evidence" value="ECO:0007669"/>
    <property type="project" value="UniProtKB-UniRule"/>
</dbReference>
<feature type="binding site" evidence="9">
    <location>
        <begin position="137"/>
        <end position="139"/>
    </location>
    <ligand>
        <name>ATP</name>
        <dbReference type="ChEBI" id="CHEBI:30616"/>
        <note>ligand shared between dimeric partners</note>
    </ligand>
</feature>
<gene>
    <name evidence="9 12" type="primary">selD</name>
    <name evidence="12" type="ORF">ESZ36_13995</name>
</gene>
<dbReference type="SUPFAM" id="SSF56042">
    <property type="entry name" value="PurM C-terminal domain-like"/>
    <property type="match status" value="1"/>
</dbReference>
<feature type="binding site" evidence="9">
    <location>
        <position position="225"/>
    </location>
    <ligand>
        <name>Mg(2+)</name>
        <dbReference type="ChEBI" id="CHEBI:18420"/>
    </ligand>
</feature>
<dbReference type="GO" id="GO:0005524">
    <property type="term" value="F:ATP binding"/>
    <property type="evidence" value="ECO:0007669"/>
    <property type="project" value="UniProtKB-UniRule"/>
</dbReference>
<dbReference type="NCBIfam" id="TIGR00476">
    <property type="entry name" value="selD"/>
    <property type="match status" value="1"/>
</dbReference>
<dbReference type="InterPro" id="IPR004536">
    <property type="entry name" value="SPS/SelD"/>
</dbReference>
<evidence type="ECO:0000256" key="8">
    <source>
        <dbReference type="ARBA" id="ARBA00023266"/>
    </source>
</evidence>
<evidence type="ECO:0000256" key="1">
    <source>
        <dbReference type="ARBA" id="ARBA00008026"/>
    </source>
</evidence>
<dbReference type="SUPFAM" id="SSF55326">
    <property type="entry name" value="PurM N-terminal domain-like"/>
    <property type="match status" value="1"/>
</dbReference>
<name>A0A5C6QD76_9GAMM</name>
<evidence type="ECO:0000313" key="13">
    <source>
        <dbReference type="Proteomes" id="UP000321822"/>
    </source>
</evidence>
<feature type="binding site" description="in other chain" evidence="9">
    <location>
        <position position="18"/>
    </location>
    <ligand>
        <name>ATP</name>
        <dbReference type="ChEBI" id="CHEBI:30616"/>
        <note>ligand shared between dimeric partners</note>
    </ligand>
</feature>
<keyword evidence="5 9" id="KW-0418">Kinase</keyword>
<dbReference type="Proteomes" id="UP000321822">
    <property type="component" value="Unassembled WGS sequence"/>
</dbReference>
<dbReference type="InterPro" id="IPR036921">
    <property type="entry name" value="PurM-like_N_sf"/>
</dbReference>
<evidence type="ECO:0000259" key="10">
    <source>
        <dbReference type="Pfam" id="PF00586"/>
    </source>
</evidence>
<dbReference type="PANTHER" id="PTHR10256">
    <property type="entry name" value="SELENIDE, WATER DIKINASE"/>
    <property type="match status" value="1"/>
</dbReference>
<feature type="binding site" evidence="9">
    <location>
        <position position="49"/>
    </location>
    <ligand>
        <name>Mg(2+)</name>
        <dbReference type="ChEBI" id="CHEBI:18420"/>
    </ligand>
</feature>
<keyword evidence="6 9" id="KW-0067">ATP-binding</keyword>
<evidence type="ECO:0000259" key="11">
    <source>
        <dbReference type="Pfam" id="PF02769"/>
    </source>
</evidence>
<dbReference type="InterPro" id="IPR010918">
    <property type="entry name" value="PurM-like_C_dom"/>
</dbReference>
<reference evidence="12 13" key="1">
    <citation type="submission" date="2019-07" db="EMBL/GenBank/DDBJ databases">
        <title>Genomes of sea-ice associated Colwellia species.</title>
        <authorList>
            <person name="Bowman J.P."/>
        </authorList>
    </citation>
    <scope>NUCLEOTIDE SEQUENCE [LARGE SCALE GENOMIC DNA]</scope>
    <source>
        <strain evidence="12 13">ACAM 459</strain>
    </source>
</reference>
<evidence type="ECO:0000256" key="2">
    <source>
        <dbReference type="ARBA" id="ARBA00022679"/>
    </source>
</evidence>
<dbReference type="FunFam" id="3.30.1330.10:FF:000003">
    <property type="entry name" value="Selenide, water dikinase"/>
    <property type="match status" value="1"/>
</dbReference>
<dbReference type="InterPro" id="IPR023061">
    <property type="entry name" value="SelD_I"/>
</dbReference>
<dbReference type="OrthoDB" id="9767928at2"/>
<dbReference type="FunFam" id="3.90.650.10:FF:000004">
    <property type="entry name" value="Selenide, water dikinase"/>
    <property type="match status" value="1"/>
</dbReference>
<keyword evidence="7 9" id="KW-0460">Magnesium</keyword>
<dbReference type="PROSITE" id="PS51257">
    <property type="entry name" value="PROKAR_LIPOPROTEIN"/>
    <property type="match status" value="1"/>
</dbReference>
<feature type="binding site" description="in other chain" evidence="9">
    <location>
        <position position="89"/>
    </location>
    <ligand>
        <name>ATP</name>
        <dbReference type="ChEBI" id="CHEBI:30616"/>
        <note>ligand shared between dimeric partners</note>
    </ligand>
</feature>
<comment type="catalytic activity">
    <reaction evidence="9">
        <text>hydrogenselenide + ATP + H2O = selenophosphate + AMP + phosphate + 2 H(+)</text>
        <dbReference type="Rhea" id="RHEA:18737"/>
        <dbReference type="ChEBI" id="CHEBI:15377"/>
        <dbReference type="ChEBI" id="CHEBI:15378"/>
        <dbReference type="ChEBI" id="CHEBI:16144"/>
        <dbReference type="ChEBI" id="CHEBI:29317"/>
        <dbReference type="ChEBI" id="CHEBI:30616"/>
        <dbReference type="ChEBI" id="CHEBI:43474"/>
        <dbReference type="ChEBI" id="CHEBI:456215"/>
        <dbReference type="EC" id="2.7.9.3"/>
    </reaction>
</comment>
<keyword evidence="2 9" id="KW-0808">Transferase</keyword>
<feature type="site" description="Important for catalytic activity" evidence="9">
    <location>
        <position position="18"/>
    </location>
</feature>
<dbReference type="RefSeq" id="WP_146789042.1">
    <property type="nucleotide sequence ID" value="NZ_VOLT01000007.1"/>
</dbReference>
<dbReference type="Gene3D" id="3.30.1330.10">
    <property type="entry name" value="PurM-like, N-terminal domain"/>
    <property type="match status" value="1"/>
</dbReference>
<evidence type="ECO:0000256" key="3">
    <source>
        <dbReference type="ARBA" id="ARBA00022723"/>
    </source>
</evidence>
<evidence type="ECO:0000256" key="7">
    <source>
        <dbReference type="ARBA" id="ARBA00022842"/>
    </source>
</evidence>
<evidence type="ECO:0000256" key="6">
    <source>
        <dbReference type="ARBA" id="ARBA00022840"/>
    </source>
</evidence>
<sequence>MTSIRLTQYSHGAGCGCKISPSVLDVMLKSSLALPVNDALLVGNSTKDDAAVFDIGNDQGVISTTDFFMPIVDDPTDFGKIAACNAISDIYAMGGKPIMAIAILGWPVNLLAPEIAQQVLDGARAICAEAGIPLAGGHSIDAPEPIFGLAVTGLINNAHIKRNNTAEVGDLLYLTKPLGIGIMTTAEKQGKLLPEHAQLAPQAMKTLNVIGQKFAELEVVTAMTDVTGFALLGHLLEMCQGSGVAAVIDFDQVPRLDFVNDYIDQGCVPGGCERNFISYGEHVGPLSPKQKILLCDPQTSGGLLVAVKPQGKEAFETLCQENGLNLQPIGELVAAVKTAPTVSLL</sequence>
<dbReference type="NCBIfam" id="NF002098">
    <property type="entry name" value="PRK00943.1"/>
    <property type="match status" value="1"/>
</dbReference>
<accession>A0A5C6QD76</accession>
<dbReference type="GO" id="GO:0016260">
    <property type="term" value="P:selenocysteine biosynthetic process"/>
    <property type="evidence" value="ECO:0007669"/>
    <property type="project" value="InterPro"/>
</dbReference>
<evidence type="ECO:0000256" key="4">
    <source>
        <dbReference type="ARBA" id="ARBA00022741"/>
    </source>
</evidence>
<proteinExistence type="inferred from homology"/>
<organism evidence="12 13">
    <name type="scientific">Colwellia demingiae</name>
    <dbReference type="NCBI Taxonomy" id="89401"/>
    <lineage>
        <taxon>Bacteria</taxon>
        <taxon>Pseudomonadati</taxon>
        <taxon>Pseudomonadota</taxon>
        <taxon>Gammaproteobacteria</taxon>
        <taxon>Alteromonadales</taxon>
        <taxon>Colwelliaceae</taxon>
        <taxon>Colwellia</taxon>
    </lineage>
</organism>
<dbReference type="GO" id="GO:0005737">
    <property type="term" value="C:cytoplasm"/>
    <property type="evidence" value="ECO:0007669"/>
    <property type="project" value="TreeGrafter"/>
</dbReference>
<dbReference type="HAMAP" id="MF_00625">
    <property type="entry name" value="SelD"/>
    <property type="match status" value="1"/>
</dbReference>
<protein>
    <recommendedName>
        <fullName evidence="9">Selenide, water dikinase</fullName>
        <ecNumber evidence="9">2.7.9.3</ecNumber>
    </recommendedName>
    <alternativeName>
        <fullName evidence="9">Selenium donor protein</fullName>
    </alternativeName>
    <alternativeName>
        <fullName evidence="9">Selenophosphate synthase</fullName>
    </alternativeName>
</protein>
<comment type="similarity">
    <text evidence="1 9">Belongs to the selenophosphate synthase 1 family. Class I subfamily.</text>
</comment>
<comment type="subunit">
    <text evidence="9">Homodimer.</text>
</comment>
<feature type="domain" description="PurM-like C-terminal" evidence="11">
    <location>
        <begin position="167"/>
        <end position="338"/>
    </location>
</feature>
<feature type="binding site" evidence="9">
    <location>
        <position position="89"/>
    </location>
    <ligand>
        <name>Mg(2+)</name>
        <dbReference type="ChEBI" id="CHEBI:18420"/>
    </ligand>
</feature>